<dbReference type="InterPro" id="IPR024080">
    <property type="entry name" value="Neurolysin/TOP_N"/>
</dbReference>
<sequence length="102" mass="11206">MLLISAYLGLAGTNVRINLSASEINRLADDIIVKSKEVYDSVASVTLEKVCDFFDFGAFCVICTLISQSVTILNIDNLAFYFDSLIPQSAKKQSALNFVQEC</sequence>
<dbReference type="Gene3D" id="1.20.1050.40">
    <property type="entry name" value="Endopeptidase. Chain P, domain 1"/>
    <property type="match status" value="1"/>
</dbReference>
<keyword evidence="2" id="KW-1185">Reference proteome</keyword>
<reference evidence="2" key="1">
    <citation type="journal article" date="2017" name="Nat. Commun.">
        <title>The asparagus genome sheds light on the origin and evolution of a young Y chromosome.</title>
        <authorList>
            <person name="Harkess A."/>
            <person name="Zhou J."/>
            <person name="Xu C."/>
            <person name="Bowers J.E."/>
            <person name="Van der Hulst R."/>
            <person name="Ayyampalayam S."/>
            <person name="Mercati F."/>
            <person name="Riccardi P."/>
            <person name="McKain M.R."/>
            <person name="Kakrana A."/>
            <person name="Tang H."/>
            <person name="Ray J."/>
            <person name="Groenendijk J."/>
            <person name="Arikit S."/>
            <person name="Mathioni S.M."/>
            <person name="Nakano M."/>
            <person name="Shan H."/>
            <person name="Telgmann-Rauber A."/>
            <person name="Kanno A."/>
            <person name="Yue Z."/>
            <person name="Chen H."/>
            <person name="Li W."/>
            <person name="Chen Y."/>
            <person name="Xu X."/>
            <person name="Zhang Y."/>
            <person name="Luo S."/>
            <person name="Chen H."/>
            <person name="Gao J."/>
            <person name="Mao Z."/>
            <person name="Pires J.C."/>
            <person name="Luo M."/>
            <person name="Kudrna D."/>
            <person name="Wing R.A."/>
            <person name="Meyers B.C."/>
            <person name="Yi K."/>
            <person name="Kong H."/>
            <person name="Lavrijsen P."/>
            <person name="Sunseri F."/>
            <person name="Falavigna A."/>
            <person name="Ye Y."/>
            <person name="Leebens-Mack J.H."/>
            <person name="Chen G."/>
        </authorList>
    </citation>
    <scope>NUCLEOTIDE SEQUENCE [LARGE SCALE GENOMIC DNA]</scope>
    <source>
        <strain evidence="2">cv. DH0086</strain>
    </source>
</reference>
<accession>A0A5P1FLE2</accession>
<proteinExistence type="predicted"/>
<evidence type="ECO:0000313" key="1">
    <source>
        <dbReference type="EMBL" id="ONK79136.1"/>
    </source>
</evidence>
<protein>
    <submittedName>
        <fullName evidence="1">Uncharacterized protein</fullName>
    </submittedName>
</protein>
<evidence type="ECO:0000313" key="2">
    <source>
        <dbReference type="Proteomes" id="UP000243459"/>
    </source>
</evidence>
<name>A0A5P1FLE2_ASPOF</name>
<dbReference type="AlphaFoldDB" id="A0A5P1FLE2"/>
<gene>
    <name evidence="1" type="ORF">A4U43_C01F3300</name>
</gene>
<dbReference type="EMBL" id="CM007381">
    <property type="protein sequence ID" value="ONK79136.1"/>
    <property type="molecule type" value="Genomic_DNA"/>
</dbReference>
<organism evidence="1 2">
    <name type="scientific">Asparagus officinalis</name>
    <name type="common">Garden asparagus</name>
    <dbReference type="NCBI Taxonomy" id="4686"/>
    <lineage>
        <taxon>Eukaryota</taxon>
        <taxon>Viridiplantae</taxon>
        <taxon>Streptophyta</taxon>
        <taxon>Embryophyta</taxon>
        <taxon>Tracheophyta</taxon>
        <taxon>Spermatophyta</taxon>
        <taxon>Magnoliopsida</taxon>
        <taxon>Liliopsida</taxon>
        <taxon>Asparagales</taxon>
        <taxon>Asparagaceae</taxon>
        <taxon>Asparagoideae</taxon>
        <taxon>Asparagus</taxon>
    </lineage>
</organism>
<dbReference type="Gramene" id="ONK79136">
    <property type="protein sequence ID" value="ONK79136"/>
    <property type="gene ID" value="A4U43_C01F3300"/>
</dbReference>
<dbReference type="Proteomes" id="UP000243459">
    <property type="component" value="Chromosome 1"/>
</dbReference>